<name>A0A1I4S9R5_9PROT</name>
<dbReference type="InterPro" id="IPR055446">
    <property type="entry name" value="RecD2_N_OB"/>
</dbReference>
<sequence length="95" mass="10396">MKTSSNLPHNTDHPQEKLQGSVERVTFHSESSGFCVLRVKVKGQRELITVIGSAASATAGEYIDCLGFWVNDRQHGQQFKTVSIKIVPPTTAKAV</sequence>
<keyword evidence="4" id="KW-1185">Reference proteome</keyword>
<proteinExistence type="predicted"/>
<feature type="domain" description="ATP-dependent RecD2 DNA helicase OB-fold" evidence="2">
    <location>
        <begin position="15"/>
        <end position="89"/>
    </location>
</feature>
<protein>
    <submittedName>
        <fullName evidence="3">Exodeoxyribonuclease V alpha subunit</fullName>
    </submittedName>
</protein>
<gene>
    <name evidence="3" type="ORF">SAMN05421863_10396</name>
</gene>
<evidence type="ECO:0000256" key="1">
    <source>
        <dbReference type="SAM" id="MobiDB-lite"/>
    </source>
</evidence>
<evidence type="ECO:0000259" key="2">
    <source>
        <dbReference type="Pfam" id="PF23139"/>
    </source>
</evidence>
<evidence type="ECO:0000313" key="3">
    <source>
        <dbReference type="EMBL" id="SFM61238.1"/>
    </source>
</evidence>
<dbReference type="EMBL" id="FOUB01000039">
    <property type="protein sequence ID" value="SFM61238.1"/>
    <property type="molecule type" value="Genomic_DNA"/>
</dbReference>
<accession>A0A1I4S9R5</accession>
<feature type="region of interest" description="Disordered" evidence="1">
    <location>
        <begin position="1"/>
        <end position="22"/>
    </location>
</feature>
<reference evidence="4" key="1">
    <citation type="submission" date="2016-10" db="EMBL/GenBank/DDBJ databases">
        <authorList>
            <person name="Varghese N."/>
            <person name="Submissions S."/>
        </authorList>
    </citation>
    <scope>NUCLEOTIDE SEQUENCE [LARGE SCALE GENOMIC DNA]</scope>
    <source>
        <strain evidence="4">Nm44</strain>
    </source>
</reference>
<evidence type="ECO:0000313" key="4">
    <source>
        <dbReference type="Proteomes" id="UP000183287"/>
    </source>
</evidence>
<dbReference type="AlphaFoldDB" id="A0A1I4S9R5"/>
<dbReference type="Proteomes" id="UP000183287">
    <property type="component" value="Unassembled WGS sequence"/>
</dbReference>
<dbReference type="RefSeq" id="WP_177198144.1">
    <property type="nucleotide sequence ID" value="NZ_FOUB01000039.1"/>
</dbReference>
<dbReference type="Pfam" id="PF23139">
    <property type="entry name" value="OB_YrrC"/>
    <property type="match status" value="1"/>
</dbReference>
<organism evidence="3 4">
    <name type="scientific">Nitrosomonas communis</name>
    <dbReference type="NCBI Taxonomy" id="44574"/>
    <lineage>
        <taxon>Bacteria</taxon>
        <taxon>Pseudomonadati</taxon>
        <taxon>Pseudomonadota</taxon>
        <taxon>Betaproteobacteria</taxon>
        <taxon>Nitrosomonadales</taxon>
        <taxon>Nitrosomonadaceae</taxon>
        <taxon>Nitrosomonas</taxon>
    </lineage>
</organism>